<name>A0A226EJY5_FOLCA</name>
<dbReference type="InterPro" id="IPR028468">
    <property type="entry name" value="Smc1_ABC"/>
</dbReference>
<feature type="coiled-coil region" evidence="11">
    <location>
        <begin position="162"/>
        <end position="357"/>
    </location>
</feature>
<evidence type="ECO:0000256" key="2">
    <source>
        <dbReference type="ARBA" id="ARBA00004286"/>
    </source>
</evidence>
<reference evidence="14 15" key="1">
    <citation type="submission" date="2015-12" db="EMBL/GenBank/DDBJ databases">
        <title>The genome of Folsomia candida.</title>
        <authorList>
            <person name="Faddeeva A."/>
            <person name="Derks M.F."/>
            <person name="Anvar Y."/>
            <person name="Smit S."/>
            <person name="Van Straalen N."/>
            <person name="Roelofs D."/>
        </authorList>
    </citation>
    <scope>NUCLEOTIDE SEQUENCE [LARGE SCALE GENOMIC DNA]</scope>
    <source>
        <strain evidence="14 15">VU population</strain>
        <tissue evidence="14">Whole body</tissue>
    </source>
</reference>
<feature type="compositionally biased region" description="Basic and acidic residues" evidence="12">
    <location>
        <begin position="382"/>
        <end position="392"/>
    </location>
</feature>
<proteinExistence type="inferred from homology"/>
<evidence type="ECO:0000256" key="1">
    <source>
        <dbReference type="ARBA" id="ARBA00004123"/>
    </source>
</evidence>
<dbReference type="GO" id="GO:0007062">
    <property type="term" value="P:sister chromatid cohesion"/>
    <property type="evidence" value="ECO:0007669"/>
    <property type="project" value="InterPro"/>
</dbReference>
<dbReference type="STRING" id="158441.A0A226EJY5"/>
<dbReference type="EMBL" id="LNIX01000003">
    <property type="protein sequence ID" value="OXA57600.1"/>
    <property type="molecule type" value="Genomic_DNA"/>
</dbReference>
<evidence type="ECO:0000256" key="7">
    <source>
        <dbReference type="ARBA" id="ARBA00023054"/>
    </source>
</evidence>
<feature type="compositionally biased region" description="Basic and acidic residues" evidence="12">
    <location>
        <begin position="412"/>
        <end position="437"/>
    </location>
</feature>
<evidence type="ECO:0000256" key="6">
    <source>
        <dbReference type="ARBA" id="ARBA00022776"/>
    </source>
</evidence>
<dbReference type="Gene3D" id="1.20.1060.20">
    <property type="match status" value="1"/>
</dbReference>
<comment type="caution">
    <text evidence="14">The sequence shown here is derived from an EMBL/GenBank/DDBJ whole genome shotgun (WGS) entry which is preliminary data.</text>
</comment>
<accession>A0A226EJY5</accession>
<evidence type="ECO:0000313" key="15">
    <source>
        <dbReference type="Proteomes" id="UP000198287"/>
    </source>
</evidence>
<dbReference type="Pfam" id="PF02463">
    <property type="entry name" value="SMC_N"/>
    <property type="match status" value="2"/>
</dbReference>
<keyword evidence="15" id="KW-1185">Reference proteome</keyword>
<dbReference type="GO" id="GO:0016887">
    <property type="term" value="F:ATP hydrolysis activity"/>
    <property type="evidence" value="ECO:0007669"/>
    <property type="project" value="InterPro"/>
</dbReference>
<dbReference type="PANTHER" id="PTHR18937">
    <property type="entry name" value="STRUCTURAL MAINTENANCE OF CHROMOSOMES SMC FAMILY MEMBER"/>
    <property type="match status" value="1"/>
</dbReference>
<dbReference type="GO" id="GO:0005524">
    <property type="term" value="F:ATP binding"/>
    <property type="evidence" value="ECO:0007669"/>
    <property type="project" value="InterPro"/>
</dbReference>
<dbReference type="Gene3D" id="3.30.70.1620">
    <property type="match status" value="1"/>
</dbReference>
<dbReference type="Gene3D" id="3.40.50.300">
    <property type="entry name" value="P-loop containing nucleotide triphosphate hydrolases"/>
    <property type="match status" value="2"/>
</dbReference>
<evidence type="ECO:0000256" key="10">
    <source>
        <dbReference type="PIRNR" id="PIRNR005719"/>
    </source>
</evidence>
<dbReference type="InterPro" id="IPR027417">
    <property type="entry name" value="P-loop_NTPase"/>
</dbReference>
<evidence type="ECO:0000256" key="4">
    <source>
        <dbReference type="ARBA" id="ARBA00022454"/>
    </source>
</evidence>
<feature type="domain" description="SMC hinge" evidence="13">
    <location>
        <begin position="513"/>
        <end position="632"/>
    </location>
</feature>
<dbReference type="AlphaFoldDB" id="A0A226EJY5"/>
<dbReference type="InterPro" id="IPR024704">
    <property type="entry name" value="SMC"/>
</dbReference>
<dbReference type="GO" id="GO:0003677">
    <property type="term" value="F:DNA binding"/>
    <property type="evidence" value="ECO:0007669"/>
    <property type="project" value="TreeGrafter"/>
</dbReference>
<dbReference type="SMART" id="SM00968">
    <property type="entry name" value="SMC_hinge"/>
    <property type="match status" value="1"/>
</dbReference>
<evidence type="ECO:0000313" key="14">
    <source>
        <dbReference type="EMBL" id="OXA57600.1"/>
    </source>
</evidence>
<evidence type="ECO:0000256" key="11">
    <source>
        <dbReference type="SAM" id="Coils"/>
    </source>
</evidence>
<evidence type="ECO:0000256" key="3">
    <source>
        <dbReference type="ARBA" id="ARBA00005597"/>
    </source>
</evidence>
<dbReference type="Proteomes" id="UP000198287">
    <property type="component" value="Unassembled WGS sequence"/>
</dbReference>
<dbReference type="InterPro" id="IPR036277">
    <property type="entry name" value="SMC_hinge_sf"/>
</dbReference>
<comment type="similarity">
    <text evidence="3">Belongs to the SMC family. SMC1 subfamily.</text>
</comment>
<organism evidence="14 15">
    <name type="scientific">Folsomia candida</name>
    <name type="common">Springtail</name>
    <dbReference type="NCBI Taxonomy" id="158441"/>
    <lineage>
        <taxon>Eukaryota</taxon>
        <taxon>Metazoa</taxon>
        <taxon>Ecdysozoa</taxon>
        <taxon>Arthropoda</taxon>
        <taxon>Hexapoda</taxon>
        <taxon>Collembola</taxon>
        <taxon>Entomobryomorpha</taxon>
        <taxon>Isotomoidea</taxon>
        <taxon>Isotomidae</taxon>
        <taxon>Proisotominae</taxon>
        <taxon>Folsomia</taxon>
    </lineage>
</organism>
<keyword evidence="6" id="KW-0498">Mitosis</keyword>
<dbReference type="Pfam" id="PF06470">
    <property type="entry name" value="SMC_hinge"/>
    <property type="match status" value="1"/>
</dbReference>
<dbReference type="InterPro" id="IPR003395">
    <property type="entry name" value="RecF/RecN/SMC_N"/>
</dbReference>
<feature type="region of interest" description="Disordered" evidence="12">
    <location>
        <begin position="382"/>
        <end position="437"/>
    </location>
</feature>
<dbReference type="GO" id="GO:0008278">
    <property type="term" value="C:cohesin complex"/>
    <property type="evidence" value="ECO:0007669"/>
    <property type="project" value="InterPro"/>
</dbReference>
<evidence type="ECO:0000256" key="5">
    <source>
        <dbReference type="ARBA" id="ARBA00022618"/>
    </source>
</evidence>
<dbReference type="PIRSF" id="PIRSF005719">
    <property type="entry name" value="SMC"/>
    <property type="match status" value="1"/>
</dbReference>
<evidence type="ECO:0000256" key="9">
    <source>
        <dbReference type="ARBA" id="ARBA00023306"/>
    </source>
</evidence>
<protein>
    <recommendedName>
        <fullName evidence="10">Structural maintenance of chromosomes protein</fullName>
    </recommendedName>
</protein>
<dbReference type="OMA" id="KHMDFQR"/>
<dbReference type="InterPro" id="IPR010935">
    <property type="entry name" value="SMC_hinge"/>
</dbReference>
<feature type="coiled-coil region" evidence="11">
    <location>
        <begin position="676"/>
        <end position="758"/>
    </location>
</feature>
<dbReference type="FunFam" id="1.20.1060.20:FF:000001">
    <property type="entry name" value="Structural maintenance of chromosomes 1A"/>
    <property type="match status" value="1"/>
</dbReference>
<dbReference type="GO" id="GO:0051301">
    <property type="term" value="P:cell division"/>
    <property type="evidence" value="ECO:0007669"/>
    <property type="project" value="UniProtKB-KW"/>
</dbReference>
<keyword evidence="9" id="KW-0131">Cell cycle</keyword>
<feature type="coiled-coil region" evidence="11">
    <location>
        <begin position="998"/>
        <end position="1044"/>
    </location>
</feature>
<dbReference type="FunFam" id="3.40.50.300:FF:000564">
    <property type="entry name" value="Structural maintenance of chromosomes 1A"/>
    <property type="match status" value="1"/>
</dbReference>
<sequence length="1221" mass="139875">MPATLKYIDMENFKSYKGFVRIGPLRPFMAVIGPNGSGKSNFMDAISFVMGEKTSSLRVKRLSDLIHGASVGHPVSKSASVTAILELEDGMEKKFSRIVQGSSSECRIDGVVVGQQQYSNQLEQLGINVKAKNFLVFQGAVENIAMKNPKERTALFEEISGSGALKDEYERTKAEMLKAEEDTQFTYLKKKGIAAERKEAKLEKEEAEKYQRLKDDYRDKEVQLHLVKLYYIEDDMEKIEEDIEAKQNEMGRLETKKEQMDADLREKKKELGNLNRDLAGKETFQREKERELNAKKPEYVKAKENVAHIKKKLETAKKSLEQAAKAKDAHDGDIAELRKQIEEVEELEKEYLARTANDSQSQGRDITLQDSQLKEYWELKKKVQEKSRDKTSKLNGVNRQQKDDQEALDSFQRQKIDLDSKLKQSSHEMSESSKRVEKLSEHIKMYETSLDEQQRIRTELQGEVHTSKGKLGNLQRELDDVNMRLGDARVDKHEEARRKKKQEIVETFKSHFPGVYDRMINMCNPRHSKYKVAVTKVMGKYMEAIVVDNEKTARSCIQYLKEQMLEPETFLPLDTIDAKPIRERLRNIRDPSNVHLLYDILDFKPKEIQKAVLFCTNNALVCETQEDANRVAYDLEQGQRFDAVALDGTFFTRSGIMSGGTLDLLKKAQRWDDKQLTKYKQDKDRITEELREAMKKSRKESELNTVEQQIQGLETRHKYAKGDREQTLKQIQSLKRQLEEVKEELDSVNGKIKVTEAKISRRDDEIQILKTSLNRIEDECFGSFCHQIGVANIRQYEERELRTQQEREQRRMEFQNQKEQIQSQIDFEITRAESVVGNVSRWEKTQSELEEALQEKQEKEKETKEAVDLLVQNFDVIKKEISEIKKSISAKDDEIGKARRDVGSAAKEIQTVQKVISQLEGKTEQKKSEKHGLLKHCKINDIRIPFTEGSLDDIETDGTGMQDSQDEGNVTSQNIYAKEALLKIDYDSLPDELTSLSSDETKKALDQLNKKLQDLHNLLANQKLESAREKLLETNEEFDSARKRAKSAKSAFEKVKNDRHRKFMMCYDHVASSIDGIYKSLAQNQSAQAILGPENPEEPYLDGISYNCVAPGKRFQSMSNLSGGEKTVAALALLFAIHSYQPAPFFVLDEIDAALDNTNIGKVASFIRQRTGDLQIVVISLKEEFYSHSDALIGIAPDASPGDCVVSKVFSLDLSEYAIRP</sequence>
<gene>
    <name evidence="14" type="ORF">Fcan01_07228</name>
</gene>
<keyword evidence="5" id="KW-0132">Cell division</keyword>
<keyword evidence="4" id="KW-0158">Chromosome</keyword>
<evidence type="ECO:0000256" key="8">
    <source>
        <dbReference type="ARBA" id="ARBA00023242"/>
    </source>
</evidence>
<dbReference type="PANTHER" id="PTHR18937:SF12">
    <property type="entry name" value="STRUCTURAL MAINTENANCE OF CHROMOSOMES PROTEIN"/>
    <property type="match status" value="1"/>
</dbReference>
<comment type="subcellular location">
    <subcellularLocation>
        <location evidence="2">Chromosome</location>
    </subcellularLocation>
    <subcellularLocation>
        <location evidence="1 10">Nucleus</location>
    </subcellularLocation>
</comment>
<keyword evidence="7 11" id="KW-0175">Coiled coil</keyword>
<keyword evidence="8 10" id="KW-0539">Nucleus</keyword>
<dbReference type="SUPFAM" id="SSF52540">
    <property type="entry name" value="P-loop containing nucleoside triphosphate hydrolases"/>
    <property type="match status" value="2"/>
</dbReference>
<dbReference type="SUPFAM" id="SSF75553">
    <property type="entry name" value="Smc hinge domain"/>
    <property type="match status" value="1"/>
</dbReference>
<feature type="coiled-coil region" evidence="11">
    <location>
        <begin position="798"/>
        <end position="873"/>
    </location>
</feature>
<dbReference type="CDD" id="cd03275">
    <property type="entry name" value="ABC_SMC1_euk"/>
    <property type="match status" value="1"/>
</dbReference>
<dbReference type="OrthoDB" id="413649at2759"/>
<evidence type="ECO:0000259" key="13">
    <source>
        <dbReference type="SMART" id="SM00968"/>
    </source>
</evidence>
<dbReference type="GO" id="GO:0005634">
    <property type="term" value="C:nucleus"/>
    <property type="evidence" value="ECO:0007669"/>
    <property type="project" value="UniProtKB-SubCell"/>
</dbReference>
<evidence type="ECO:0000256" key="12">
    <source>
        <dbReference type="SAM" id="MobiDB-lite"/>
    </source>
</evidence>